<dbReference type="InterPro" id="IPR000157">
    <property type="entry name" value="TIR_dom"/>
</dbReference>
<protein>
    <submittedName>
        <fullName evidence="3">Toll/interleukin-1 receptor domain-containing protein</fullName>
    </submittedName>
</protein>
<dbReference type="PROSITE" id="PS50104">
    <property type="entry name" value="TIR"/>
    <property type="match status" value="1"/>
</dbReference>
<evidence type="ECO:0000313" key="4">
    <source>
        <dbReference type="Proteomes" id="UP000248259"/>
    </source>
</evidence>
<gene>
    <name evidence="3" type="ORF">DNK49_14430</name>
</gene>
<reference evidence="3 4" key="1">
    <citation type="submission" date="2018-06" db="EMBL/GenBank/DDBJ databases">
        <title>Azoarcus communis strain SWub3 genome.</title>
        <authorList>
            <person name="Zorraquino Salvo V."/>
            <person name="Toubiana D."/>
            <person name="Blumwald E."/>
        </authorList>
    </citation>
    <scope>NUCLEOTIDE SEQUENCE [LARGE SCALE GENOMIC DNA]</scope>
    <source>
        <strain evidence="3 4">SWub3</strain>
    </source>
</reference>
<dbReference type="OrthoDB" id="574237at2"/>
<keyword evidence="3" id="KW-0675">Receptor</keyword>
<keyword evidence="1" id="KW-0472">Membrane</keyword>
<dbReference type="Gene3D" id="3.40.50.10140">
    <property type="entry name" value="Toll/interleukin-1 receptor homology (TIR) domain"/>
    <property type="match status" value="1"/>
</dbReference>
<feature type="transmembrane region" description="Helical" evidence="1">
    <location>
        <begin position="173"/>
        <end position="194"/>
    </location>
</feature>
<evidence type="ECO:0000256" key="1">
    <source>
        <dbReference type="SAM" id="Phobius"/>
    </source>
</evidence>
<sequence length="311" mass="34262">MPLFFVSYRREDSAGHAGRLTDALETRFGHDSVFRDVDDIVPGEDFGQVITDRLEEVAAVLVLIGPGWLEAGGEDRRLDRADDFVRREIEWALASGKPVFPILIGDAVMPDEKALPPSIKGLSARHAATLRDVSWHADIDRLQQALERQCGVRSVLRSADRAGLPALAGRRRLTLGLSVVAALFVLLAAGWMVWLDSSDFVIDGEWHGQVTYPWGITVDERFQFETNGSRLDGYAGFLGVPRLIEGGSLEDGRISFKVGSTEMLSNGATQPRTHHYSATFVAGRIEVTLWMASAQTADSAVRFVLERRLSD</sequence>
<organism evidence="3 4">
    <name type="scientific">Parazoarcus communis SWub3 = DSM 12120</name>
    <dbReference type="NCBI Taxonomy" id="1121029"/>
    <lineage>
        <taxon>Bacteria</taxon>
        <taxon>Pseudomonadati</taxon>
        <taxon>Pseudomonadota</taxon>
        <taxon>Betaproteobacteria</taxon>
        <taxon>Rhodocyclales</taxon>
        <taxon>Zoogloeaceae</taxon>
        <taxon>Parazoarcus</taxon>
    </lineage>
</organism>
<dbReference type="Pfam" id="PF13676">
    <property type="entry name" value="TIR_2"/>
    <property type="match status" value="1"/>
</dbReference>
<evidence type="ECO:0000259" key="2">
    <source>
        <dbReference type="PROSITE" id="PS50104"/>
    </source>
</evidence>
<dbReference type="RefSeq" id="WP_110525893.1">
    <property type="nucleotide sequence ID" value="NZ_QKOE01000010.1"/>
</dbReference>
<dbReference type="EMBL" id="QKOE01000010">
    <property type="protein sequence ID" value="PZA15928.1"/>
    <property type="molecule type" value="Genomic_DNA"/>
</dbReference>
<keyword evidence="4" id="KW-1185">Reference proteome</keyword>
<keyword evidence="1" id="KW-0812">Transmembrane</keyword>
<proteinExistence type="predicted"/>
<feature type="domain" description="TIR" evidence="2">
    <location>
        <begin position="1"/>
        <end position="142"/>
    </location>
</feature>
<evidence type="ECO:0000313" key="3">
    <source>
        <dbReference type="EMBL" id="PZA15928.1"/>
    </source>
</evidence>
<comment type="caution">
    <text evidence="3">The sequence shown here is derived from an EMBL/GenBank/DDBJ whole genome shotgun (WGS) entry which is preliminary data.</text>
</comment>
<dbReference type="InterPro" id="IPR035897">
    <property type="entry name" value="Toll_tir_struct_dom_sf"/>
</dbReference>
<dbReference type="SUPFAM" id="SSF52200">
    <property type="entry name" value="Toll/Interleukin receptor TIR domain"/>
    <property type="match status" value="1"/>
</dbReference>
<name>A0A323V728_9RHOO</name>
<dbReference type="Proteomes" id="UP000248259">
    <property type="component" value="Unassembled WGS sequence"/>
</dbReference>
<keyword evidence="1" id="KW-1133">Transmembrane helix</keyword>
<dbReference type="AlphaFoldDB" id="A0A323V728"/>
<accession>A0A323V728</accession>
<dbReference type="GO" id="GO:0007165">
    <property type="term" value="P:signal transduction"/>
    <property type="evidence" value="ECO:0007669"/>
    <property type="project" value="InterPro"/>
</dbReference>